<dbReference type="Proteomes" id="UP000828048">
    <property type="component" value="Chromosome 1"/>
</dbReference>
<evidence type="ECO:0000313" key="2">
    <source>
        <dbReference type="Proteomes" id="UP000828048"/>
    </source>
</evidence>
<sequence>MQTQTATAILHHQQLSMFKTTPSTIIATGSTKSYQKKSPCRSLFFPRPPAAAAAKKTSGARASSSSSQKIEEEEEEESFIGQTYSATNSSANRRRWRRPQNVDGDFFVDHTCIDCDTCRWMAPQIFTRVGDMSAVYKQPSSKEERLKALQALLSCPTSSIRTEQPAQDILEVQKTFPIQINEQRIPGVYHCGYHSEKSYGAASYLIIHPEGNILVDSPRYTERLASNIETLGGVRYMFLTHKDDVADHEKWSKRFRCDRILHSKEVEFSTADVEIKLEGNGPWDLGRDIELVYTPGHSEGSVCLFYKPLKTLFTGDHLMMNETRLSIGERYNWFSVPMQLKSVSILVELDFEWILPGHGRRAEFKDYKEKNSVLEAFLAQN</sequence>
<protein>
    <submittedName>
        <fullName evidence="1">Uncharacterized protein</fullName>
    </submittedName>
</protein>
<reference evidence="1 2" key="1">
    <citation type="journal article" date="2021" name="Hortic Res">
        <title>High-quality reference genome and annotation aids understanding of berry development for evergreen blueberry (Vaccinium darrowii).</title>
        <authorList>
            <person name="Yu J."/>
            <person name="Hulse-Kemp A.M."/>
            <person name="Babiker E."/>
            <person name="Staton M."/>
        </authorList>
    </citation>
    <scope>NUCLEOTIDE SEQUENCE [LARGE SCALE GENOMIC DNA]</scope>
    <source>
        <strain evidence="2">cv. NJ 8807/NJ 8810</strain>
        <tissue evidence="1">Young leaf</tissue>
    </source>
</reference>
<gene>
    <name evidence="1" type="ORF">Vadar_003190</name>
</gene>
<keyword evidence="2" id="KW-1185">Reference proteome</keyword>
<comment type="caution">
    <text evidence="1">The sequence shown here is derived from an EMBL/GenBank/DDBJ whole genome shotgun (WGS) entry which is preliminary data.</text>
</comment>
<organism evidence="1 2">
    <name type="scientific">Vaccinium darrowii</name>
    <dbReference type="NCBI Taxonomy" id="229202"/>
    <lineage>
        <taxon>Eukaryota</taxon>
        <taxon>Viridiplantae</taxon>
        <taxon>Streptophyta</taxon>
        <taxon>Embryophyta</taxon>
        <taxon>Tracheophyta</taxon>
        <taxon>Spermatophyta</taxon>
        <taxon>Magnoliopsida</taxon>
        <taxon>eudicotyledons</taxon>
        <taxon>Gunneridae</taxon>
        <taxon>Pentapetalae</taxon>
        <taxon>asterids</taxon>
        <taxon>Ericales</taxon>
        <taxon>Ericaceae</taxon>
        <taxon>Vaccinioideae</taxon>
        <taxon>Vaccinieae</taxon>
        <taxon>Vaccinium</taxon>
    </lineage>
</organism>
<accession>A0ACB7XMY9</accession>
<name>A0ACB7XMY9_9ERIC</name>
<proteinExistence type="predicted"/>
<dbReference type="EMBL" id="CM037151">
    <property type="protein sequence ID" value="KAH7842248.1"/>
    <property type="molecule type" value="Genomic_DNA"/>
</dbReference>
<evidence type="ECO:0000313" key="1">
    <source>
        <dbReference type="EMBL" id="KAH7842248.1"/>
    </source>
</evidence>